<dbReference type="Gene3D" id="1.10.10.1250">
    <property type="entry name" value="RNA polymerase, subunit delta, N-terminal domain"/>
    <property type="match status" value="1"/>
</dbReference>
<sequence length="364" mass="41149">MAHTKTTKRAVDKKAAKARSTPATSFSFDSAVLVKRLLVAVPERSRDVLMRRFGLSTDSKRETLESIGERSGITRERVRQIEAAGLDALRASKRFKEEQGAFEEIARHIEALGSIVSEDELLASLAKDEKGRNRFRFLLVAGATFIRERETDDFLARWHIDAATAKSIHEALNKLYRSLDDDEVIPESEMLDRFLDELKGVNEAYKREEVLTRWLSLSKKVAKNPLGEWGRASAPGVRTKGIRDYAYLAIKRKGAPMHFSEVAETIGTVFLKKAHVATTHNELIKDPRFVLVGRGLYALTEWGYTPGVVRDVIREVLEAEGPLKKDQIITHVRKARFVKDNTIVVNLNDPRYFKRLSDGRYAAA</sequence>
<dbReference type="EMBL" id="MFKW01000030">
    <property type="protein sequence ID" value="OGG51362.1"/>
    <property type="molecule type" value="Genomic_DNA"/>
</dbReference>
<evidence type="ECO:0000259" key="1">
    <source>
        <dbReference type="Pfam" id="PF04545"/>
    </source>
</evidence>
<dbReference type="AlphaFoldDB" id="A0A1F6CR50"/>
<dbReference type="InterPro" id="IPR036388">
    <property type="entry name" value="WH-like_DNA-bd_sf"/>
</dbReference>
<dbReference type="PANTHER" id="PTHR30603:SF47">
    <property type="entry name" value="RNA POLYMERASE SIGMA FACTOR SIGD, CHLOROPLASTIC"/>
    <property type="match status" value="1"/>
</dbReference>
<evidence type="ECO:0000313" key="3">
    <source>
        <dbReference type="Proteomes" id="UP000176445"/>
    </source>
</evidence>
<comment type="caution">
    <text evidence="2">The sequence shown here is derived from an EMBL/GenBank/DDBJ whole genome shotgun (WGS) entry which is preliminary data.</text>
</comment>
<dbReference type="InterPro" id="IPR050239">
    <property type="entry name" value="Sigma-70_RNA_pol_init_factors"/>
</dbReference>
<proteinExistence type="predicted"/>
<reference evidence="2 3" key="1">
    <citation type="journal article" date="2016" name="Nat. Commun.">
        <title>Thousands of microbial genomes shed light on interconnected biogeochemical processes in an aquifer system.</title>
        <authorList>
            <person name="Anantharaman K."/>
            <person name="Brown C.T."/>
            <person name="Hug L.A."/>
            <person name="Sharon I."/>
            <person name="Castelle C.J."/>
            <person name="Probst A.J."/>
            <person name="Thomas B.C."/>
            <person name="Singh A."/>
            <person name="Wilkins M.J."/>
            <person name="Karaoz U."/>
            <person name="Brodie E.L."/>
            <person name="Williams K.H."/>
            <person name="Hubbard S.S."/>
            <person name="Banfield J.F."/>
        </authorList>
    </citation>
    <scope>NUCLEOTIDE SEQUENCE [LARGE SCALE GENOMIC DNA]</scope>
</reference>
<dbReference type="Gene3D" id="1.10.10.10">
    <property type="entry name" value="Winged helix-like DNA-binding domain superfamily/Winged helix DNA-binding domain"/>
    <property type="match status" value="1"/>
</dbReference>
<dbReference type="PRINTS" id="PR00046">
    <property type="entry name" value="SIGMA70FCT"/>
</dbReference>
<dbReference type="InterPro" id="IPR000943">
    <property type="entry name" value="RNA_pol_sigma70"/>
</dbReference>
<dbReference type="GO" id="GO:0006352">
    <property type="term" value="P:DNA-templated transcription initiation"/>
    <property type="evidence" value="ECO:0007669"/>
    <property type="project" value="InterPro"/>
</dbReference>
<protein>
    <recommendedName>
        <fullName evidence="1">RNA polymerase sigma-70 region 4 domain-containing protein</fullName>
    </recommendedName>
</protein>
<dbReference type="SUPFAM" id="SSF88659">
    <property type="entry name" value="Sigma3 and sigma4 domains of RNA polymerase sigma factors"/>
    <property type="match status" value="1"/>
</dbReference>
<gene>
    <name evidence="2" type="ORF">A2704_03820</name>
</gene>
<dbReference type="PANTHER" id="PTHR30603">
    <property type="entry name" value="RNA POLYMERASE SIGMA FACTOR RPO"/>
    <property type="match status" value="1"/>
</dbReference>
<name>A0A1F6CR50_9BACT</name>
<dbReference type="Proteomes" id="UP000176445">
    <property type="component" value="Unassembled WGS sequence"/>
</dbReference>
<dbReference type="InterPro" id="IPR007630">
    <property type="entry name" value="RNA_pol_sigma70_r4"/>
</dbReference>
<dbReference type="Pfam" id="PF04545">
    <property type="entry name" value="Sigma70_r4"/>
    <property type="match status" value="1"/>
</dbReference>
<dbReference type="GO" id="GO:0003700">
    <property type="term" value="F:DNA-binding transcription factor activity"/>
    <property type="evidence" value="ECO:0007669"/>
    <property type="project" value="InterPro"/>
</dbReference>
<dbReference type="InterPro" id="IPR013324">
    <property type="entry name" value="RNA_pol_sigma_r3/r4-like"/>
</dbReference>
<dbReference type="InterPro" id="IPR038087">
    <property type="entry name" value="RNAP_delta_N_dom_sf"/>
</dbReference>
<evidence type="ECO:0000313" key="2">
    <source>
        <dbReference type="EMBL" id="OGG51362.1"/>
    </source>
</evidence>
<feature type="domain" description="RNA polymerase sigma-70 region 4" evidence="1">
    <location>
        <begin position="38"/>
        <end position="91"/>
    </location>
</feature>
<accession>A0A1F6CR50</accession>
<organism evidence="2 3">
    <name type="scientific">Candidatus Kaiserbacteria bacterium RIFCSPHIGHO2_01_FULL_54_36b</name>
    <dbReference type="NCBI Taxonomy" id="1798483"/>
    <lineage>
        <taxon>Bacteria</taxon>
        <taxon>Candidatus Kaiseribacteriota</taxon>
    </lineage>
</organism>